<dbReference type="InterPro" id="IPR023193">
    <property type="entry name" value="EPSP_synthase_CS"/>
</dbReference>
<evidence type="ECO:0000256" key="4">
    <source>
        <dbReference type="ARBA" id="ARBA00022679"/>
    </source>
</evidence>
<feature type="binding site" evidence="7">
    <location>
        <position position="26"/>
    </location>
    <ligand>
        <name>3-phosphoshikimate</name>
        <dbReference type="ChEBI" id="CHEBI:145989"/>
    </ligand>
</feature>
<dbReference type="NCBIfam" id="TIGR01356">
    <property type="entry name" value="aroA"/>
    <property type="match status" value="1"/>
</dbReference>
<dbReference type="AlphaFoldDB" id="A0A2A6E4B9"/>
<evidence type="ECO:0000256" key="1">
    <source>
        <dbReference type="ARBA" id="ARBA00004811"/>
    </source>
</evidence>
<dbReference type="CDD" id="cd01556">
    <property type="entry name" value="EPSP_synthase"/>
    <property type="match status" value="1"/>
</dbReference>
<accession>A0A2A6E4B9</accession>
<keyword evidence="4 7" id="KW-0808">Transferase</keyword>
<feature type="active site" description="Proton acceptor" evidence="7">
    <location>
        <position position="309"/>
    </location>
</feature>
<protein>
    <recommendedName>
        <fullName evidence="7">3-phosphoshikimate 1-carboxyvinyltransferase</fullName>
        <ecNumber evidence="7">2.5.1.19</ecNumber>
    </recommendedName>
    <alternativeName>
        <fullName evidence="7">5-enolpyruvylshikimate-3-phosphate synthase</fullName>
        <shortName evidence="7">EPSP synthase</shortName>
        <shortName evidence="7">EPSPS</shortName>
    </alternativeName>
</protein>
<keyword evidence="7" id="KW-0963">Cytoplasm</keyword>
<evidence type="ECO:0000256" key="5">
    <source>
        <dbReference type="ARBA" id="ARBA00023141"/>
    </source>
</evidence>
<comment type="caution">
    <text evidence="7">Lacks conserved residue(s) required for the propagation of feature annotation.</text>
</comment>
<evidence type="ECO:0000313" key="10">
    <source>
        <dbReference type="Proteomes" id="UP000243688"/>
    </source>
</evidence>
<feature type="binding site" evidence="7">
    <location>
        <position position="332"/>
    </location>
    <ligand>
        <name>3-phosphoshikimate</name>
        <dbReference type="ChEBI" id="CHEBI:145989"/>
    </ligand>
</feature>
<dbReference type="UniPathway" id="UPA00053">
    <property type="reaction ID" value="UER00089"/>
</dbReference>
<dbReference type="PANTHER" id="PTHR21090">
    <property type="entry name" value="AROM/DEHYDROQUINATE SYNTHASE"/>
    <property type="match status" value="1"/>
</dbReference>
<comment type="pathway">
    <text evidence="1 7">Metabolic intermediate biosynthesis; chorismate biosynthesis; chorismate from D-erythrose 4-phosphate and phosphoenolpyruvate: step 6/7.</text>
</comment>
<evidence type="ECO:0000259" key="8">
    <source>
        <dbReference type="Pfam" id="PF00275"/>
    </source>
</evidence>
<feature type="binding site" evidence="7">
    <location>
        <position position="91"/>
    </location>
    <ligand>
        <name>phosphoenolpyruvate</name>
        <dbReference type="ChEBI" id="CHEBI:58702"/>
    </ligand>
</feature>
<dbReference type="GO" id="GO:0005737">
    <property type="term" value="C:cytoplasm"/>
    <property type="evidence" value="ECO:0007669"/>
    <property type="project" value="UniProtKB-SubCell"/>
</dbReference>
<sequence>MKAIIRPTPELAGDIRALPSKNYTTRYLLAAALAEGESVLIRPARSEDGEAMRRCLRELGADLREEGERLVVRGFGRNPRPVRELNAGNAGAVLRFLMAVAAFLPEVTFVNAYPESLGKRPHLDLIRALERMGVRVEHRDGRLPITVFGGRPKGGRIEVSGAVSSQYLSALLFVTPLLEEDSEIVVTGGLKSKVVVPQTLEVIGQAGVRIEASGDLLFYRVPGRQMYRPGVYEVQGDYPGSAAIMAAAAVTRSDVTIRGLPATSRQGERAAVDVLRKMGVAIEHEGDVVRVRGTGNLKGGEFDGDAFTDAVLALAAAAVFADGTTRFYNVENLRYKECDRITDFLAELRKAGADVEERRDEIIIHGRPKGVEGGAEIDAHYDHRVIMALSVVGLRSKNGLVIRDAQYVAKSYPEFFDHLRALGAAVELMED</sequence>
<dbReference type="EMBL" id="MOXJ01000001">
    <property type="protein sequence ID" value="PDO11762.1"/>
    <property type="molecule type" value="Genomic_DNA"/>
</dbReference>
<dbReference type="PANTHER" id="PTHR21090:SF5">
    <property type="entry name" value="PENTAFUNCTIONAL AROM POLYPEPTIDE"/>
    <property type="match status" value="1"/>
</dbReference>
<evidence type="ECO:0000256" key="7">
    <source>
        <dbReference type="HAMAP-Rule" id="MF_00210"/>
    </source>
</evidence>
<reference evidence="9 10" key="1">
    <citation type="submission" date="2016-12" db="EMBL/GenBank/DDBJ databases">
        <title>Candidatus Reconcilibacillus cellulovorans genome.</title>
        <authorList>
            <person name="Kolinko S."/>
            <person name="Wu Y.-W."/>
            <person name="Tachea F."/>
            <person name="Denzel E."/>
            <person name="Hiras J."/>
            <person name="Baecker N."/>
            <person name="Chan L.J."/>
            <person name="Eichorst S.A."/>
            <person name="Frey D."/>
            <person name="Adams P.D."/>
            <person name="Pray T."/>
            <person name="Tanjore D."/>
            <person name="Petzold C.J."/>
            <person name="Gladden J.M."/>
            <person name="Simmons B.A."/>
            <person name="Singer S.W."/>
        </authorList>
    </citation>
    <scope>NUCLEOTIDE SEQUENCE [LARGE SCALE GENOMIC DNA]</scope>
    <source>
        <strain evidence="9">JTherm</strain>
    </source>
</reference>
<dbReference type="EC" id="2.5.1.19" evidence="7"/>
<dbReference type="GO" id="GO:0003866">
    <property type="term" value="F:3-phosphoshikimate 1-carboxyvinyltransferase activity"/>
    <property type="evidence" value="ECO:0007669"/>
    <property type="project" value="UniProtKB-UniRule"/>
</dbReference>
<feature type="binding site" evidence="7">
    <location>
        <position position="336"/>
    </location>
    <ligand>
        <name>3-phosphoshikimate</name>
        <dbReference type="ChEBI" id="CHEBI:145989"/>
    </ligand>
</feature>
<dbReference type="HAMAP" id="MF_00210">
    <property type="entry name" value="EPSP_synth"/>
    <property type="match status" value="1"/>
</dbReference>
<dbReference type="PIRSF" id="PIRSF000505">
    <property type="entry name" value="EPSPS"/>
    <property type="match status" value="1"/>
</dbReference>
<dbReference type="InterPro" id="IPR013792">
    <property type="entry name" value="RNA3'P_cycl/enolpyr_Trfase_a/b"/>
</dbReference>
<feature type="binding site" evidence="7">
    <location>
        <position position="120"/>
    </location>
    <ligand>
        <name>phosphoenolpyruvate</name>
        <dbReference type="ChEBI" id="CHEBI:58702"/>
    </ligand>
</feature>
<feature type="binding site" evidence="7">
    <location>
        <position position="384"/>
    </location>
    <ligand>
        <name>phosphoenolpyruvate</name>
        <dbReference type="ChEBI" id="CHEBI:58702"/>
    </ligand>
</feature>
<gene>
    <name evidence="7" type="primary">aroA</name>
    <name evidence="9" type="ORF">BLM47_01310</name>
</gene>
<feature type="binding site" evidence="7">
    <location>
        <position position="21"/>
    </location>
    <ligand>
        <name>phosphoenolpyruvate</name>
        <dbReference type="ChEBI" id="CHEBI:58702"/>
    </ligand>
</feature>
<feature type="domain" description="Enolpyruvate transferase" evidence="8">
    <location>
        <begin position="7"/>
        <end position="419"/>
    </location>
</feature>
<dbReference type="InterPro" id="IPR006264">
    <property type="entry name" value="EPSP_synthase"/>
</dbReference>
<comment type="subunit">
    <text evidence="7">Monomer.</text>
</comment>
<feature type="binding site" evidence="7">
    <location>
        <position position="165"/>
    </location>
    <ligand>
        <name>3-phosphoshikimate</name>
        <dbReference type="ChEBI" id="CHEBI:145989"/>
    </ligand>
</feature>
<evidence type="ECO:0000313" key="9">
    <source>
        <dbReference type="EMBL" id="PDO11762.1"/>
    </source>
</evidence>
<feature type="binding site" evidence="7">
    <location>
        <position position="166"/>
    </location>
    <ligand>
        <name>phosphoenolpyruvate</name>
        <dbReference type="ChEBI" id="CHEBI:58702"/>
    </ligand>
</feature>
<feature type="binding site" evidence="7">
    <location>
        <position position="192"/>
    </location>
    <ligand>
        <name>3-phosphoshikimate</name>
        <dbReference type="ChEBI" id="CHEBI:145989"/>
    </ligand>
</feature>
<evidence type="ECO:0000256" key="2">
    <source>
        <dbReference type="ARBA" id="ARBA00009948"/>
    </source>
</evidence>
<dbReference type="Pfam" id="PF00275">
    <property type="entry name" value="EPSP_synthase"/>
    <property type="match status" value="1"/>
</dbReference>
<proteinExistence type="inferred from homology"/>
<dbReference type="InterPro" id="IPR036968">
    <property type="entry name" value="Enolpyruvate_Tfrase_sf"/>
</dbReference>
<feature type="binding site" evidence="7">
    <location>
        <position position="21"/>
    </location>
    <ligand>
        <name>3-phosphoshikimate</name>
        <dbReference type="ChEBI" id="CHEBI:145989"/>
    </ligand>
</feature>
<keyword evidence="5 7" id="KW-0057">Aromatic amino acid biosynthesis</keyword>
<feature type="binding site" evidence="7">
    <location>
        <position position="410"/>
    </location>
    <ligand>
        <name>phosphoenolpyruvate</name>
        <dbReference type="ChEBI" id="CHEBI:58702"/>
    </ligand>
</feature>
<evidence type="ECO:0000256" key="3">
    <source>
        <dbReference type="ARBA" id="ARBA00022605"/>
    </source>
</evidence>
<feature type="binding site" evidence="7">
    <location>
        <position position="340"/>
    </location>
    <ligand>
        <name>phosphoenolpyruvate</name>
        <dbReference type="ChEBI" id="CHEBI:58702"/>
    </ligand>
</feature>
<feature type="binding site" evidence="7">
    <location>
        <position position="309"/>
    </location>
    <ligand>
        <name>3-phosphoshikimate</name>
        <dbReference type="ChEBI" id="CHEBI:145989"/>
    </ligand>
</feature>
<name>A0A2A6E4B9_9BACL</name>
<dbReference type="Proteomes" id="UP000243688">
    <property type="component" value="Unassembled WGS sequence"/>
</dbReference>
<comment type="subcellular location">
    <subcellularLocation>
        <location evidence="7">Cytoplasm</location>
    </subcellularLocation>
</comment>
<dbReference type="GO" id="GO:0009423">
    <property type="term" value="P:chorismate biosynthetic process"/>
    <property type="evidence" value="ECO:0007669"/>
    <property type="project" value="UniProtKB-UniRule"/>
</dbReference>
<comment type="function">
    <text evidence="7">Catalyzes the transfer of the enolpyruvyl moiety of phosphoenolpyruvate (PEP) to the 5-hydroxyl of shikimate-3-phosphate (S3P) to produce enolpyruvyl shikimate-3-phosphate and inorganic phosphate.</text>
</comment>
<comment type="caution">
    <text evidence="9">The sequence shown here is derived from an EMBL/GenBank/DDBJ whole genome shotgun (WGS) entry which is preliminary data.</text>
</comment>
<dbReference type="GO" id="GO:0008652">
    <property type="term" value="P:amino acid biosynthetic process"/>
    <property type="evidence" value="ECO:0007669"/>
    <property type="project" value="UniProtKB-KW"/>
</dbReference>
<keyword evidence="3 7" id="KW-0028">Amino-acid biosynthesis</keyword>
<comment type="catalytic activity">
    <reaction evidence="6">
        <text>3-phosphoshikimate + phosphoenolpyruvate = 5-O-(1-carboxyvinyl)-3-phosphoshikimate + phosphate</text>
        <dbReference type="Rhea" id="RHEA:21256"/>
        <dbReference type="ChEBI" id="CHEBI:43474"/>
        <dbReference type="ChEBI" id="CHEBI:57701"/>
        <dbReference type="ChEBI" id="CHEBI:58702"/>
        <dbReference type="ChEBI" id="CHEBI:145989"/>
        <dbReference type="EC" id="2.5.1.19"/>
    </reaction>
    <physiologicalReaction direction="left-to-right" evidence="6">
        <dbReference type="Rhea" id="RHEA:21257"/>
    </physiologicalReaction>
</comment>
<dbReference type="InterPro" id="IPR001986">
    <property type="entry name" value="Enolpyruvate_Tfrase_dom"/>
</dbReference>
<dbReference type="SUPFAM" id="SSF55205">
    <property type="entry name" value="EPT/RTPC-like"/>
    <property type="match status" value="1"/>
</dbReference>
<dbReference type="GO" id="GO:0009073">
    <property type="term" value="P:aromatic amino acid family biosynthetic process"/>
    <property type="evidence" value="ECO:0007669"/>
    <property type="project" value="UniProtKB-KW"/>
</dbReference>
<dbReference type="PROSITE" id="PS00104">
    <property type="entry name" value="EPSP_SYNTHASE_1"/>
    <property type="match status" value="1"/>
</dbReference>
<evidence type="ECO:0000256" key="6">
    <source>
        <dbReference type="ARBA" id="ARBA00044633"/>
    </source>
</evidence>
<feature type="binding site" evidence="7">
    <location>
        <position position="164"/>
    </location>
    <ligand>
        <name>3-phosphoshikimate</name>
        <dbReference type="ChEBI" id="CHEBI:145989"/>
    </ligand>
</feature>
<feature type="binding site" evidence="7">
    <location>
        <position position="166"/>
    </location>
    <ligand>
        <name>3-phosphoshikimate</name>
        <dbReference type="ChEBI" id="CHEBI:145989"/>
    </ligand>
</feature>
<comment type="similarity">
    <text evidence="2 7">Belongs to the EPSP synthase family.</text>
</comment>
<organism evidence="9 10">
    <name type="scientific">Candidatus Reconcilbacillus cellulovorans</name>
    <dbReference type="NCBI Taxonomy" id="1906605"/>
    <lineage>
        <taxon>Bacteria</taxon>
        <taxon>Bacillati</taxon>
        <taxon>Bacillota</taxon>
        <taxon>Bacilli</taxon>
        <taxon>Bacillales</taxon>
        <taxon>Paenibacillaceae</taxon>
        <taxon>Candidatus Reconcilbacillus</taxon>
    </lineage>
</organism>
<dbReference type="Gene3D" id="3.65.10.10">
    <property type="entry name" value="Enolpyruvate transferase domain"/>
    <property type="match status" value="2"/>
</dbReference>
<dbReference type="PROSITE" id="PS00885">
    <property type="entry name" value="EPSP_SYNTHASE_2"/>
    <property type="match status" value="1"/>
</dbReference>